<evidence type="ECO:0000256" key="2">
    <source>
        <dbReference type="SAM" id="SignalP"/>
    </source>
</evidence>
<sequence length="266" mass="27421">MATIQNFLSVLGAFYVLSNVHAYAWRQPYCYRLVPLQITAVATPCSYPCLVLSRNVQPTIHVQQEVDGTPCTVPGMQRDSQWTSQCMGGVCLQPQSSHALKRAKRAACLLIFAAKKIIKKAKEAKDRKRRLQKIAEESSEGTGIGYEARAGGESGVGGVGALGGWPGSVGGQVSSVLGVSGRTAGMLQGARIGISGAFSRQPDGTFPRFPTGSYGGANAGPSGTFSGVIGGANVEALPGLSGELDGTASETPFAGSGGAQKGIRGS</sequence>
<proteinExistence type="evidence at transcript level"/>
<organism evidence="3">
    <name type="scientific">Hyalomma excavatum</name>
    <dbReference type="NCBI Taxonomy" id="257692"/>
    <lineage>
        <taxon>Eukaryota</taxon>
        <taxon>Metazoa</taxon>
        <taxon>Ecdysozoa</taxon>
        <taxon>Arthropoda</taxon>
        <taxon>Chelicerata</taxon>
        <taxon>Arachnida</taxon>
        <taxon>Acari</taxon>
        <taxon>Parasitiformes</taxon>
        <taxon>Ixodida</taxon>
        <taxon>Ixodoidea</taxon>
        <taxon>Ixodidae</taxon>
        <taxon>Hyalomminae</taxon>
        <taxon>Hyalomma</taxon>
    </lineage>
</organism>
<evidence type="ECO:0000313" key="3">
    <source>
        <dbReference type="EMBL" id="JAP68579.1"/>
    </source>
</evidence>
<reference evidence="3" key="1">
    <citation type="journal article" date="2017" name="Ticks Tick Borne Dis.">
        <title>An insight into the sialome of Hyalomma excavatum.</title>
        <authorList>
            <person name="Ribeiro J.M."/>
            <person name="Slovak M."/>
            <person name="Francischetti I.M."/>
        </authorList>
    </citation>
    <scope>NUCLEOTIDE SEQUENCE</scope>
    <source>
        <strain evidence="3">Samish</strain>
        <tissue evidence="3">Salivary glands</tissue>
    </source>
</reference>
<feature type="region of interest" description="Disordered" evidence="1">
    <location>
        <begin position="241"/>
        <end position="266"/>
    </location>
</feature>
<evidence type="ECO:0000256" key="1">
    <source>
        <dbReference type="SAM" id="MobiDB-lite"/>
    </source>
</evidence>
<accession>A0A131XNE3</accession>
<feature type="compositionally biased region" description="Gly residues" evidence="1">
    <location>
        <begin position="255"/>
        <end position="266"/>
    </location>
</feature>
<name>A0A131XNE3_9ACAR</name>
<dbReference type="EMBL" id="GEFH01000002">
    <property type="protein sequence ID" value="JAP68579.1"/>
    <property type="molecule type" value="mRNA"/>
</dbReference>
<feature type="chain" id="PRO_5007284011" evidence="2">
    <location>
        <begin position="23"/>
        <end position="266"/>
    </location>
</feature>
<protein>
    <submittedName>
        <fullName evidence="3">Putative glycine rich secreted protein</fullName>
    </submittedName>
</protein>
<keyword evidence="2" id="KW-0732">Signal</keyword>
<feature type="signal peptide" evidence="2">
    <location>
        <begin position="1"/>
        <end position="22"/>
    </location>
</feature>
<dbReference type="AlphaFoldDB" id="A0A131XNE3"/>